<comment type="caution">
    <text evidence="2">The sequence shown here is derived from an EMBL/GenBank/DDBJ whole genome shotgun (WGS) entry which is preliminary data.</text>
</comment>
<evidence type="ECO:0000259" key="1">
    <source>
        <dbReference type="Pfam" id="PF01266"/>
    </source>
</evidence>
<feature type="domain" description="FAD dependent oxidoreductase" evidence="1">
    <location>
        <begin position="2"/>
        <end position="329"/>
    </location>
</feature>
<evidence type="ECO:0000313" key="3">
    <source>
        <dbReference type="Proteomes" id="UP000578112"/>
    </source>
</evidence>
<dbReference type="Gene3D" id="3.50.50.60">
    <property type="entry name" value="FAD/NAD(P)-binding domain"/>
    <property type="match status" value="1"/>
</dbReference>
<dbReference type="Pfam" id="PF01266">
    <property type="entry name" value="DAO"/>
    <property type="match status" value="1"/>
</dbReference>
<protein>
    <submittedName>
        <fullName evidence="2">Glycine/D-amino acid oxidase-like deaminating enzyme</fullName>
    </submittedName>
</protein>
<organism evidence="2 3">
    <name type="scientific">Actinoplanes digitatis</name>
    <dbReference type="NCBI Taxonomy" id="1868"/>
    <lineage>
        <taxon>Bacteria</taxon>
        <taxon>Bacillati</taxon>
        <taxon>Actinomycetota</taxon>
        <taxon>Actinomycetes</taxon>
        <taxon>Micromonosporales</taxon>
        <taxon>Micromonosporaceae</taxon>
        <taxon>Actinoplanes</taxon>
    </lineage>
</organism>
<dbReference type="InterPro" id="IPR036188">
    <property type="entry name" value="FAD/NAD-bd_sf"/>
</dbReference>
<proteinExistence type="predicted"/>
<evidence type="ECO:0000313" key="2">
    <source>
        <dbReference type="EMBL" id="MBB4762114.1"/>
    </source>
</evidence>
<sequence>MLEAEYAGFGASGRNGGWCSGLFPVPVSALARRHGRDAAVAMHRALAASVDEVGRAAAAEGIDCSFAKGGTVALARSAAQLRRAEASAREAEEYGLDVRLLDAAAAAGICGATGVRGGTFSPDCASLQPATLVRGLATAVERGGVAIYEGTRALRLSRGSVVTDHGTVRADVVVRALEGYTSGLAGHRHALAPVYSLMIATEPLPPSAWERIGLARRETFTDYRHLIVYGQRTADDRLAFGGRGAPYHFGSRVRPAYDREPAVFDALRRALADLFGVSMPVEYRWGGPLGIPRDWMPSVGLRDGVAWAGGYVGDGVAAANLAGRTLADLITGAGTDLTGLPWVGHRSRRWEPEPLRWLGINSVRHATALRDRLERARP</sequence>
<dbReference type="Proteomes" id="UP000578112">
    <property type="component" value="Unassembled WGS sequence"/>
</dbReference>
<dbReference type="PANTHER" id="PTHR13847">
    <property type="entry name" value="SARCOSINE DEHYDROGENASE-RELATED"/>
    <property type="match status" value="1"/>
</dbReference>
<dbReference type="PANTHER" id="PTHR13847:SF285">
    <property type="entry name" value="FAD DEPENDENT OXIDOREDUCTASE DOMAIN-CONTAINING PROTEIN"/>
    <property type="match status" value="1"/>
</dbReference>
<dbReference type="SUPFAM" id="SSF51905">
    <property type="entry name" value="FAD/NAD(P)-binding domain"/>
    <property type="match status" value="1"/>
</dbReference>
<dbReference type="AlphaFoldDB" id="A0A7W7HWL3"/>
<name>A0A7W7HWL3_9ACTN</name>
<dbReference type="InterPro" id="IPR006076">
    <property type="entry name" value="FAD-dep_OxRdtase"/>
</dbReference>
<reference evidence="2 3" key="1">
    <citation type="submission" date="2020-08" db="EMBL/GenBank/DDBJ databases">
        <title>Sequencing the genomes of 1000 actinobacteria strains.</title>
        <authorList>
            <person name="Klenk H.-P."/>
        </authorList>
    </citation>
    <scope>NUCLEOTIDE SEQUENCE [LARGE SCALE GENOMIC DNA]</scope>
    <source>
        <strain evidence="2 3">DSM 43149</strain>
    </source>
</reference>
<keyword evidence="3" id="KW-1185">Reference proteome</keyword>
<dbReference type="EMBL" id="JACHNH010000001">
    <property type="protein sequence ID" value="MBB4762114.1"/>
    <property type="molecule type" value="Genomic_DNA"/>
</dbReference>
<accession>A0A7W7HWL3</accession>
<dbReference type="Gene3D" id="3.30.9.10">
    <property type="entry name" value="D-Amino Acid Oxidase, subunit A, domain 2"/>
    <property type="match status" value="1"/>
</dbReference>
<gene>
    <name evidence="2" type="ORF">BJ971_002670</name>
</gene>
<dbReference type="GO" id="GO:0005737">
    <property type="term" value="C:cytoplasm"/>
    <property type="evidence" value="ECO:0007669"/>
    <property type="project" value="TreeGrafter"/>
</dbReference>